<dbReference type="EMBL" id="JH413808">
    <property type="protein sequence ID" value="EHL31932.1"/>
    <property type="molecule type" value="Genomic_DNA"/>
</dbReference>
<evidence type="ECO:0000313" key="1">
    <source>
        <dbReference type="EMBL" id="EHL31932.1"/>
    </source>
</evidence>
<proteinExistence type="predicted"/>
<reference evidence="1 2" key="1">
    <citation type="journal article" date="2011" name="BMC Genomics">
        <title>Insight into cross-talk between intra-amoebal pathogens.</title>
        <authorList>
            <person name="Gimenez G."/>
            <person name="Bertelli C."/>
            <person name="Moliner C."/>
            <person name="Robert C."/>
            <person name="Raoult D."/>
            <person name="Fournier P.E."/>
            <person name="Greub G."/>
        </authorList>
    </citation>
    <scope>NUCLEOTIDE SEQUENCE [LARGE SCALE GENOMIC DNA]</scope>
    <source>
        <strain evidence="1 2">LLAP12</strain>
    </source>
</reference>
<evidence type="ECO:0000313" key="2">
    <source>
        <dbReference type="Proteomes" id="UP000002770"/>
    </source>
</evidence>
<accession>G9EL43</accession>
<dbReference type="eggNOG" id="ENOG50349MK">
    <property type="taxonomic scope" value="Bacteria"/>
</dbReference>
<dbReference type="OrthoDB" id="5646921at2"/>
<organism evidence="1 2">
    <name type="scientific">Legionella drancourtii LLAP12</name>
    <dbReference type="NCBI Taxonomy" id="658187"/>
    <lineage>
        <taxon>Bacteria</taxon>
        <taxon>Pseudomonadati</taxon>
        <taxon>Pseudomonadota</taxon>
        <taxon>Gammaproteobacteria</taxon>
        <taxon>Legionellales</taxon>
        <taxon>Legionellaceae</taxon>
        <taxon>Legionella</taxon>
    </lineage>
</organism>
<protein>
    <submittedName>
        <fullName evidence="1">Uncharacterized protein</fullName>
    </submittedName>
</protein>
<dbReference type="InParanoid" id="G9EL43"/>
<dbReference type="SUPFAM" id="SSF53756">
    <property type="entry name" value="UDP-Glycosyltransferase/glycogen phosphorylase"/>
    <property type="match status" value="1"/>
</dbReference>
<dbReference type="Proteomes" id="UP000002770">
    <property type="component" value="Unassembled WGS sequence"/>
</dbReference>
<keyword evidence="2" id="KW-1185">Reference proteome</keyword>
<gene>
    <name evidence="1" type="ORF">LDG_6101</name>
</gene>
<name>G9EL43_9GAMM</name>
<dbReference type="HOGENOM" id="CLU_311423_0_0_6"/>
<dbReference type="RefSeq" id="WP_006870043.1">
    <property type="nucleotide sequence ID" value="NZ_JH413808.1"/>
</dbReference>
<dbReference type="AlphaFoldDB" id="G9EL43"/>
<sequence length="784" mass="89491">MSQSDIVHSAKQLLQCLEAMKQKDDSIEIGTAFNTFRELIKPHIDENELKQLDEMMLNILQQAEPLNTTSLTLAIETINKTLISLQLMPETIFLLTAPFDEDAKTGDGQYAQSLVTGFNKHGSPTKCIWLKQKEGHYSLPAHEDLQPIPAQTIPSVYVLQPVANGRTVVSGYLCEKDNSLEKAEKLIKDKITRRTPQIILNKEGKLLRLGFQGTQGNIIFGIEEVREHLQNLKTMQPKRLTADEAKSYKQAGAFLKKLEKIFEAPDFNDENLIGFNNQLTGIKDNYYDFETKKVGLRQANLPGKIADEFYKVLKIAAKDPDRKKVIDHLVRQMQGSGDTLKQGLDIHIRVPDTGAFIMLEDIRTFKKAGIAVNITIHEYKQNYTRPHLQQMIHDLLREADTVLFFNEKDRKNAIAASKNGDLDKKRHQEKNWQITQYNLEDKAELTVAAQILSGTPSSPIDVINKKPNILSFGTIRPGKGFDEALTIAKEINKRVKNKTIIMPCPVVIIAGDPQDSKLMMSLFAERYGAQALKDYQQNCPYKLKSNESKEKREYWQKAKSVLETEVTAKNNSYLELHPWCNENELEMLKQNCKYVCRIDDMGMRNNGSAIISVLDVGIIYTKWGCVTDNEYVKKYNEEKKTFEEGEFYGAVELGTQKYGDNWEKKLLWDPKECIESPYKREPNALNPINDILNSILERERDQHEQTDKTLCKNYQTVVKAQKLLQEKFALKNSVYALQEVFMLNAETESFSLPYEVEVTKPMQAFNAKRYEGLASLGDYAMGQT</sequence>